<dbReference type="InterPro" id="IPR047175">
    <property type="entry name" value="CotS-like"/>
</dbReference>
<evidence type="ECO:0000313" key="2">
    <source>
        <dbReference type="Proteomes" id="UP001315001"/>
    </source>
</evidence>
<dbReference type="EMBL" id="JAFIQO010000109">
    <property type="protein sequence ID" value="MBP0056539.1"/>
    <property type="molecule type" value="Genomic_DNA"/>
</dbReference>
<dbReference type="Proteomes" id="UP001315001">
    <property type="component" value="Unassembled WGS sequence"/>
</dbReference>
<keyword evidence="1" id="KW-0167">Capsid protein</keyword>
<accession>A0ABS3ZGX6</accession>
<name>A0ABS3ZGX6_9FIRM</name>
<dbReference type="Gene3D" id="3.90.1200.10">
    <property type="match status" value="1"/>
</dbReference>
<dbReference type="RefSeq" id="WP_209293176.1">
    <property type="nucleotide sequence ID" value="NZ_JAFIQO010000109.1"/>
</dbReference>
<proteinExistence type="predicted"/>
<protein>
    <submittedName>
        <fullName evidence="1">Spore coat protein CotS</fullName>
    </submittedName>
</protein>
<dbReference type="InterPro" id="IPR011009">
    <property type="entry name" value="Kinase-like_dom_sf"/>
</dbReference>
<evidence type="ECO:0000313" key="1">
    <source>
        <dbReference type="EMBL" id="MBP0056539.1"/>
    </source>
</evidence>
<keyword evidence="1" id="KW-0946">Virion</keyword>
<dbReference type="PANTHER" id="PTHR39179:SF1">
    <property type="entry name" value="SPORE COAT PROTEIN I"/>
    <property type="match status" value="1"/>
</dbReference>
<dbReference type="SUPFAM" id="SSF56112">
    <property type="entry name" value="Protein kinase-like (PK-like)"/>
    <property type="match status" value="1"/>
</dbReference>
<sequence length="334" mass="39698">MSEKYKELLEQYDIKVLSTFRSRGTFQCETEQGLALLKEYHGSLQKLALEYEWKEKLAEAGYAATDRYFLTKEESLVTYDRYQTAFILKHYFKGRECDCRNLSDVAASCRNLAFLHKVSSSIEEIPFENLKTESTSHLFERKNRELRSIRKFIGHVHGKNDFELLYMKCFDSFYEEASYALSRLLKVEPELADTGCGVCHGAYHYHNVLILPDYSVATVNFESMCYQPYLLDLYLFLRKTLEKNHYDYSFFEAGISGYSIYRRLAEKDFLFLYLLFLYPEKFWKISNQYYNHRKSWIPPKTLEKLQKVLAQNEERHTFLKQFAAFLNTLDKNFL</sequence>
<dbReference type="PANTHER" id="PTHR39179">
    <property type="entry name" value="SPORE COAT PROTEIN I"/>
    <property type="match status" value="1"/>
</dbReference>
<dbReference type="Gene3D" id="3.30.200.20">
    <property type="entry name" value="Phosphorylase Kinase, domain 1"/>
    <property type="match status" value="1"/>
</dbReference>
<gene>
    <name evidence="1" type="ORF">JYQ75_03845</name>
</gene>
<organism evidence="1 2">
    <name type="scientific">Anaerobutyricum soehngenii</name>
    <dbReference type="NCBI Taxonomy" id="105843"/>
    <lineage>
        <taxon>Bacteria</taxon>
        <taxon>Bacillati</taxon>
        <taxon>Bacillota</taxon>
        <taxon>Clostridia</taxon>
        <taxon>Lachnospirales</taxon>
        <taxon>Lachnospiraceae</taxon>
        <taxon>Anaerobutyricum</taxon>
    </lineage>
</organism>
<reference evidence="1 2" key="1">
    <citation type="submission" date="2021-02" db="EMBL/GenBank/DDBJ databases">
        <title>Lactate utilizing bacteria of the human gut.</title>
        <authorList>
            <person name="Sheridan P.O."/>
        </authorList>
    </citation>
    <scope>NUCLEOTIDE SEQUENCE [LARGE SCALE GENOMIC DNA]</scope>
    <source>
        <strain evidence="1 2">HTF-83D</strain>
    </source>
</reference>
<comment type="caution">
    <text evidence="1">The sequence shown here is derived from an EMBL/GenBank/DDBJ whole genome shotgun (WGS) entry which is preliminary data.</text>
</comment>
<keyword evidence="2" id="KW-1185">Reference proteome</keyword>